<proteinExistence type="predicted"/>
<evidence type="ECO:0000313" key="3">
    <source>
        <dbReference type="Proteomes" id="UP000001026"/>
    </source>
</evidence>
<evidence type="ECO:0000313" key="2">
    <source>
        <dbReference type="EMBL" id="CAP16520.1"/>
    </source>
</evidence>
<dbReference type="AlphaFoldDB" id="A8WIN1"/>
<sequence length="73" mass="8013">MKKTNLFKKFTALSVIGTGLVIALISPSQVKADNGYLMTQEQIKNNLVQNDFYLTSGSDHCIIADIIYGISDC</sequence>
<protein>
    <submittedName>
        <fullName evidence="2">Uncharacterized protein</fullName>
    </submittedName>
</protein>
<reference evidence="2 3" key="1">
    <citation type="journal article" date="2003" name="Nature">
        <title>Genome divergence in two Prochlorococcus ecotypes reflects oceanic niche differentiation.</title>
        <authorList>
            <person name="Rocap G."/>
            <person name="Larimer F.W."/>
            <person name="Lamerdin J.E."/>
            <person name="Malfatti S."/>
            <person name="Chain P."/>
            <person name="Ahlgren N.A."/>
            <person name="Arellano A."/>
            <person name="Coleman M."/>
            <person name="Hauser L."/>
            <person name="Hess W.R."/>
            <person name="Johnson Z.I."/>
            <person name="Land M.L."/>
            <person name="Lindell D."/>
            <person name="Post A.F."/>
            <person name="Regala W."/>
            <person name="Shah M."/>
            <person name="Shaw S.L."/>
            <person name="Steglich C."/>
            <person name="Sullivan M.B."/>
            <person name="Ting C.S."/>
            <person name="Tolonen A."/>
            <person name="Webb E.A."/>
            <person name="Zinser E.R."/>
            <person name="Chisholm S.W."/>
        </authorList>
    </citation>
    <scope>NUCLEOTIDE SEQUENCE [LARGE SCALE GENOMIC DNA]</scope>
    <source>
        <strain evidence="3">CCMP1986 / NIES-2087 / MED4</strain>
    </source>
</reference>
<dbReference type="HOGENOM" id="CLU_2701848_0_0_3"/>
<gene>
    <name evidence="2" type="ordered locus">PMM2015</name>
</gene>
<accession>A8WIN1</accession>
<keyword evidence="1" id="KW-0732">Signal</keyword>
<organism evidence="2 3">
    <name type="scientific">Prochlorococcus marinus subsp. pastoris (strain CCMP1986 / NIES-2087 / MED4)</name>
    <dbReference type="NCBI Taxonomy" id="59919"/>
    <lineage>
        <taxon>Bacteria</taxon>
        <taxon>Bacillati</taxon>
        <taxon>Cyanobacteriota</taxon>
        <taxon>Cyanophyceae</taxon>
        <taxon>Synechococcales</taxon>
        <taxon>Prochlorococcaceae</taxon>
        <taxon>Prochlorococcus</taxon>
    </lineage>
</organism>
<feature type="chain" id="PRO_5002729128" evidence="1">
    <location>
        <begin position="33"/>
        <end position="73"/>
    </location>
</feature>
<evidence type="ECO:0000256" key="1">
    <source>
        <dbReference type="SAM" id="SignalP"/>
    </source>
</evidence>
<dbReference type="Proteomes" id="UP000001026">
    <property type="component" value="Chromosome"/>
</dbReference>
<name>A8WIN1_PROMP</name>
<feature type="signal peptide" evidence="1">
    <location>
        <begin position="1"/>
        <end position="32"/>
    </location>
</feature>
<dbReference type="KEGG" id="pmm:PMM2015"/>
<dbReference type="EMBL" id="BX548174">
    <property type="protein sequence ID" value="CAP16520.1"/>
    <property type="molecule type" value="Genomic_DNA"/>
</dbReference>
<dbReference type="RefSeq" id="WP_036930671.1">
    <property type="nucleotide sequence ID" value="NC_005072.1"/>
</dbReference>